<keyword evidence="3" id="KW-1133">Transmembrane helix</keyword>
<keyword evidence="3" id="KW-0812">Transmembrane</keyword>
<proteinExistence type="predicted"/>
<dbReference type="PANTHER" id="PTHR33826">
    <property type="entry name" value="F20B24.21"/>
    <property type="match status" value="1"/>
</dbReference>
<comment type="caution">
    <text evidence="5">The sequence shown here is derived from an EMBL/GenBank/DDBJ whole genome shotgun (WGS) entry which is preliminary data.</text>
</comment>
<sequence length="614" mass="66216">MGKPTGDDQAREDPERGVEGAGVLFCRCSRGFLGIRGAVTFRSVLFLLLGVGVLLSAVFWLPPFRNLRSGSDDGGTDKFSAPIQASFILQKPISLVASYIGQLEYDIFEEVGVPNTKVSIITLHPLTASNSTYVVFGILPDSKNAVISPVVLSVLRSSLIELVLQQSNLSLTSSIFGQPSSFGVLKFPGGITVVPVQYASIWQITQILFNFTLNNSIKQIEKNLDELKDQLKFGLNLRSYENVYVQMTNSNGSTVAPPVTVEASVLSDVGSRNLLPRRLKQLAQTITRTPAKNLGLDHSVFGKVKEVRLSSYLNNSITSLESPSPSPSPSNEPPYSDLAPVSSYHDTSPSYAPMPSPDSGHASSCLNCGISPVGSPPSHSASPQDRSQPPSPHYSISQPSPSPSVSTAIHSPGGSPPNAYAPRHNPSTAHAPRQSATTPHSPSPSPSTTYAPRPSPCVLPKFSPHASPDGHSHSPVSDHSPHQTAPSPQKPPRSAPKLVPSPHRGLGPAPEMAWLTLQLEPIHRHGSWDYWSLWSYISSAECIECVHHPENDCSSVPKFFHCSHESDSSIDRPTQFCSLDIMSKYWCVAGMVAQDPMWKEKCNNVHFGEGGGFN</sequence>
<dbReference type="Proteomes" id="UP000652761">
    <property type="component" value="Unassembled WGS sequence"/>
</dbReference>
<accession>A0A843VXE2</accession>
<keyword evidence="3" id="KW-0472">Membrane</keyword>
<dbReference type="PRINTS" id="PR01217">
    <property type="entry name" value="PRICHEXTENSN"/>
</dbReference>
<dbReference type="InterPro" id="IPR055464">
    <property type="entry name" value="DUF7036"/>
</dbReference>
<evidence type="ECO:0000256" key="1">
    <source>
        <dbReference type="SAM" id="Coils"/>
    </source>
</evidence>
<evidence type="ECO:0000313" key="5">
    <source>
        <dbReference type="EMBL" id="MQM02062.1"/>
    </source>
</evidence>
<dbReference type="OrthoDB" id="611787at2759"/>
<feature type="domain" description="DUF7036" evidence="4">
    <location>
        <begin position="210"/>
        <end position="302"/>
    </location>
</feature>
<name>A0A843VXE2_COLES</name>
<organism evidence="5 6">
    <name type="scientific">Colocasia esculenta</name>
    <name type="common">Wild taro</name>
    <name type="synonym">Arum esculentum</name>
    <dbReference type="NCBI Taxonomy" id="4460"/>
    <lineage>
        <taxon>Eukaryota</taxon>
        <taxon>Viridiplantae</taxon>
        <taxon>Streptophyta</taxon>
        <taxon>Embryophyta</taxon>
        <taxon>Tracheophyta</taxon>
        <taxon>Spermatophyta</taxon>
        <taxon>Magnoliopsida</taxon>
        <taxon>Liliopsida</taxon>
        <taxon>Araceae</taxon>
        <taxon>Aroideae</taxon>
        <taxon>Colocasieae</taxon>
        <taxon>Colocasia</taxon>
    </lineage>
</organism>
<evidence type="ECO:0000256" key="2">
    <source>
        <dbReference type="SAM" id="MobiDB-lite"/>
    </source>
</evidence>
<dbReference type="AlphaFoldDB" id="A0A843VXE2"/>
<gene>
    <name evidence="5" type="ORF">Taro_034826</name>
</gene>
<feature type="compositionally biased region" description="Low complexity" evidence="2">
    <location>
        <begin position="435"/>
        <end position="452"/>
    </location>
</feature>
<feature type="domain" description="DUF7036" evidence="4">
    <location>
        <begin position="86"/>
        <end position="177"/>
    </location>
</feature>
<feature type="region of interest" description="Disordered" evidence="2">
    <location>
        <begin position="318"/>
        <end position="505"/>
    </location>
</feature>
<keyword evidence="1" id="KW-0175">Coiled coil</keyword>
<dbReference type="Pfam" id="PF23041">
    <property type="entry name" value="DUF7036"/>
    <property type="match status" value="2"/>
</dbReference>
<feature type="compositionally biased region" description="Low complexity" evidence="2">
    <location>
        <begin position="467"/>
        <end position="478"/>
    </location>
</feature>
<evidence type="ECO:0000259" key="4">
    <source>
        <dbReference type="Pfam" id="PF23041"/>
    </source>
</evidence>
<feature type="coiled-coil region" evidence="1">
    <location>
        <begin position="210"/>
        <end position="237"/>
    </location>
</feature>
<dbReference type="PANTHER" id="PTHR33826:SF4">
    <property type="entry name" value="F20B24.21"/>
    <property type="match status" value="1"/>
</dbReference>
<feature type="compositionally biased region" description="Low complexity" evidence="2">
    <location>
        <begin position="393"/>
        <end position="406"/>
    </location>
</feature>
<evidence type="ECO:0000313" key="6">
    <source>
        <dbReference type="Proteomes" id="UP000652761"/>
    </source>
</evidence>
<protein>
    <recommendedName>
        <fullName evidence="4">DUF7036 domain-containing protein</fullName>
    </recommendedName>
</protein>
<dbReference type="EMBL" id="NMUH01002782">
    <property type="protein sequence ID" value="MQM02062.1"/>
    <property type="molecule type" value="Genomic_DNA"/>
</dbReference>
<feature type="compositionally biased region" description="Polar residues" evidence="2">
    <location>
        <begin position="377"/>
        <end position="386"/>
    </location>
</feature>
<evidence type="ECO:0000256" key="3">
    <source>
        <dbReference type="SAM" id="Phobius"/>
    </source>
</evidence>
<feature type="transmembrane region" description="Helical" evidence="3">
    <location>
        <begin position="39"/>
        <end position="61"/>
    </location>
</feature>
<keyword evidence="6" id="KW-1185">Reference proteome</keyword>
<reference evidence="5" key="1">
    <citation type="submission" date="2017-07" db="EMBL/GenBank/DDBJ databases">
        <title>Taro Niue Genome Assembly and Annotation.</title>
        <authorList>
            <person name="Atibalentja N."/>
            <person name="Keating K."/>
            <person name="Fields C.J."/>
        </authorList>
    </citation>
    <scope>NUCLEOTIDE SEQUENCE</scope>
    <source>
        <strain evidence="5">Niue_2</strain>
        <tissue evidence="5">Leaf</tissue>
    </source>
</reference>